<comment type="caution">
    <text evidence="1">The sequence shown here is derived from an EMBL/GenBank/DDBJ whole genome shotgun (WGS) entry which is preliminary data.</text>
</comment>
<sequence>WVSSETEPKSLENKKVTLHFKKGKILPTDCQVLRIEKSWDERYHLFLALSFINLLDSDREYLNQVIKFVEKI</sequence>
<accession>A0A2G9YB40</accession>
<proteinExistence type="predicted"/>
<dbReference type="EMBL" id="PCRF01000108">
    <property type="protein sequence ID" value="PIP16424.1"/>
    <property type="molecule type" value="Genomic_DNA"/>
</dbReference>
<organism evidence="1 2">
    <name type="scientific">bacterium (Candidatus Ratteibacteria) CG23_combo_of_CG06-09_8_20_14_all_48_7</name>
    <dbReference type="NCBI Taxonomy" id="2014292"/>
    <lineage>
        <taxon>Bacteria</taxon>
        <taxon>Candidatus Ratteibacteria</taxon>
    </lineage>
</organism>
<feature type="non-terminal residue" evidence="1">
    <location>
        <position position="1"/>
    </location>
</feature>
<dbReference type="Proteomes" id="UP000230392">
    <property type="component" value="Unassembled WGS sequence"/>
</dbReference>
<reference evidence="1 2" key="1">
    <citation type="submission" date="2017-09" db="EMBL/GenBank/DDBJ databases">
        <title>Depth-based differentiation of microbial function through sediment-hosted aquifers and enrichment of novel symbionts in the deep terrestrial subsurface.</title>
        <authorList>
            <person name="Probst A.J."/>
            <person name="Ladd B."/>
            <person name="Jarett J.K."/>
            <person name="Geller-Mcgrath D.E."/>
            <person name="Sieber C.M."/>
            <person name="Emerson J.B."/>
            <person name="Anantharaman K."/>
            <person name="Thomas B.C."/>
            <person name="Malmstrom R."/>
            <person name="Stieglmeier M."/>
            <person name="Klingl A."/>
            <person name="Woyke T."/>
            <person name="Ryan C.M."/>
            <person name="Banfield J.F."/>
        </authorList>
    </citation>
    <scope>NUCLEOTIDE SEQUENCE [LARGE SCALE GENOMIC DNA]</scope>
    <source>
        <strain evidence="1">CG23_combo_of_CG06-09_8_20_14_all_48_7</strain>
    </source>
</reference>
<name>A0A2G9YB40_9BACT</name>
<protein>
    <recommendedName>
        <fullName evidence="3">PilZ domain-containing protein</fullName>
    </recommendedName>
</protein>
<evidence type="ECO:0008006" key="3">
    <source>
        <dbReference type="Google" id="ProtNLM"/>
    </source>
</evidence>
<dbReference type="AlphaFoldDB" id="A0A2G9YB40"/>
<evidence type="ECO:0000313" key="1">
    <source>
        <dbReference type="EMBL" id="PIP16424.1"/>
    </source>
</evidence>
<gene>
    <name evidence="1" type="ORF">COX46_02270</name>
</gene>
<evidence type="ECO:0000313" key="2">
    <source>
        <dbReference type="Proteomes" id="UP000230392"/>
    </source>
</evidence>